<keyword evidence="2" id="KW-1185">Reference proteome</keyword>
<comment type="caution">
    <text evidence="1">The sequence shown here is derived from an EMBL/GenBank/DDBJ whole genome shotgun (WGS) entry which is preliminary data.</text>
</comment>
<gene>
    <name evidence="1" type="ORF">HINF_LOCUS1245</name>
</gene>
<evidence type="ECO:0000313" key="2">
    <source>
        <dbReference type="Proteomes" id="UP001642409"/>
    </source>
</evidence>
<protein>
    <submittedName>
        <fullName evidence="1">Hypothetical_protein</fullName>
    </submittedName>
</protein>
<dbReference type="Proteomes" id="UP001642409">
    <property type="component" value="Unassembled WGS sequence"/>
</dbReference>
<accession>A0ABP1GGQ8</accession>
<proteinExistence type="predicted"/>
<name>A0ABP1GGQ8_9EUKA</name>
<reference evidence="1 2" key="1">
    <citation type="submission" date="2024-07" db="EMBL/GenBank/DDBJ databases">
        <authorList>
            <person name="Akdeniz Z."/>
        </authorList>
    </citation>
    <scope>NUCLEOTIDE SEQUENCE [LARGE SCALE GENOMIC DNA]</scope>
</reference>
<sequence length="109" mass="12793">MKFKLVNSPVSLQMFLEMASTLLNEVNVLEIPRLISILPNRTQNSFWIQMSYYLNAAVPDLKRFFEENINYKITKANNDDRTNSESYKDPSSNIQIDQGLDCLMDFYRE</sequence>
<organism evidence="1 2">
    <name type="scientific">Hexamita inflata</name>
    <dbReference type="NCBI Taxonomy" id="28002"/>
    <lineage>
        <taxon>Eukaryota</taxon>
        <taxon>Metamonada</taxon>
        <taxon>Diplomonadida</taxon>
        <taxon>Hexamitidae</taxon>
        <taxon>Hexamitinae</taxon>
        <taxon>Hexamita</taxon>
    </lineage>
</organism>
<dbReference type="EMBL" id="CAXDID020000002">
    <property type="protein sequence ID" value="CAL5971305.1"/>
    <property type="molecule type" value="Genomic_DNA"/>
</dbReference>
<evidence type="ECO:0000313" key="1">
    <source>
        <dbReference type="EMBL" id="CAL5971305.1"/>
    </source>
</evidence>